<name>A0A8A3P1R0_9HELO</name>
<dbReference type="EMBL" id="CP063405">
    <property type="protein sequence ID" value="QSZ29744.1"/>
    <property type="molecule type" value="Genomic_DNA"/>
</dbReference>
<dbReference type="PANTHER" id="PTHR40470:SF1">
    <property type="entry name" value="PHYTANOYL-COA DIOXYGENASE FAMILY PROTEIN (AFU_ORTHOLOGUE AFUA_2G15850)"/>
    <property type="match status" value="1"/>
</dbReference>
<organism evidence="1 2">
    <name type="scientific">Monilinia vaccinii-corymbosi</name>
    <dbReference type="NCBI Taxonomy" id="61207"/>
    <lineage>
        <taxon>Eukaryota</taxon>
        <taxon>Fungi</taxon>
        <taxon>Dikarya</taxon>
        <taxon>Ascomycota</taxon>
        <taxon>Pezizomycotina</taxon>
        <taxon>Leotiomycetes</taxon>
        <taxon>Helotiales</taxon>
        <taxon>Sclerotiniaceae</taxon>
        <taxon>Monilinia</taxon>
    </lineage>
</organism>
<dbReference type="PANTHER" id="PTHR40470">
    <property type="entry name" value="PHYTANOYL-COA DIOXYGENASE FAMILY PROTEIN (AFU_ORTHOLOGUE AFUA_2G15850)"/>
    <property type="match status" value="1"/>
</dbReference>
<dbReference type="OrthoDB" id="2106152at2759"/>
<dbReference type="InterPro" id="IPR008775">
    <property type="entry name" value="Phytyl_CoA_dOase-like"/>
</dbReference>
<sequence length="295" mass="33782">MSKPKSELLESLERDGFVLIPALLSQTEIDTLRLEAKSAIDLARSGSWPHVRTLPKQFPPWNVDAEAPAKYGIWGVQSLMHPRLPSSPSFIKLYFSDKMLGVVKDLLQCEDDDLVMELFNLLISPDRDFELRWHRDDIPSSATAEEELARLSEPAWHAQWNMALYDDASLIVVPRSHKRARTDAEREMGKYETGVEGEIRVEMRAGDVVFYDNNILHRAKYESSKERATLHGSVGHKKGKRLRARNVLQHGLREWVSEINLDVLDKEERRRANAMRERLLKLAEENGEVGYSLVG</sequence>
<dbReference type="AlphaFoldDB" id="A0A8A3P1R0"/>
<dbReference type="SUPFAM" id="SSF51197">
    <property type="entry name" value="Clavaminate synthase-like"/>
    <property type="match status" value="1"/>
</dbReference>
<dbReference type="Gene3D" id="2.60.120.620">
    <property type="entry name" value="q2cbj1_9rhob like domain"/>
    <property type="match status" value="1"/>
</dbReference>
<protein>
    <recommendedName>
        <fullName evidence="3">Phytanoyl-CoA dioxygenase</fullName>
    </recommendedName>
</protein>
<gene>
    <name evidence="1" type="ORF">DSL72_004261</name>
</gene>
<reference evidence="1" key="1">
    <citation type="submission" date="2020-10" db="EMBL/GenBank/DDBJ databases">
        <title>Genome Sequence of Monilinia vaccinii-corymbosi Sheds Light on Mummy Berry Disease Infection of Blueberry and Mating Type.</title>
        <authorList>
            <person name="Yow A.G."/>
            <person name="Zhang Y."/>
            <person name="Bansal K."/>
            <person name="Eacker S.M."/>
            <person name="Sullivan S."/>
            <person name="Liachko I."/>
            <person name="Cubeta M.A."/>
            <person name="Rollins J.A."/>
            <person name="Ashrafi H."/>
        </authorList>
    </citation>
    <scope>NUCLEOTIDE SEQUENCE</scope>
    <source>
        <strain evidence="1">RL-1</strain>
    </source>
</reference>
<dbReference type="Proteomes" id="UP000672032">
    <property type="component" value="Chromosome 1"/>
</dbReference>
<proteinExistence type="predicted"/>
<accession>A0A8A3P1R0</accession>
<dbReference type="Pfam" id="PF05721">
    <property type="entry name" value="PhyH"/>
    <property type="match status" value="1"/>
</dbReference>
<evidence type="ECO:0000313" key="1">
    <source>
        <dbReference type="EMBL" id="QSZ29744.1"/>
    </source>
</evidence>
<evidence type="ECO:0008006" key="3">
    <source>
        <dbReference type="Google" id="ProtNLM"/>
    </source>
</evidence>
<keyword evidence="2" id="KW-1185">Reference proteome</keyword>
<evidence type="ECO:0000313" key="2">
    <source>
        <dbReference type="Proteomes" id="UP000672032"/>
    </source>
</evidence>